<evidence type="ECO:0000313" key="2">
    <source>
        <dbReference type="Proteomes" id="UP000054893"/>
    </source>
</evidence>
<organism evidence="1 2">
    <name type="scientific">Caballeronia sordidicola</name>
    <name type="common">Burkholderia sordidicola</name>
    <dbReference type="NCBI Taxonomy" id="196367"/>
    <lineage>
        <taxon>Bacteria</taxon>
        <taxon>Pseudomonadati</taxon>
        <taxon>Pseudomonadota</taxon>
        <taxon>Betaproteobacteria</taxon>
        <taxon>Burkholderiales</taxon>
        <taxon>Burkholderiaceae</taxon>
        <taxon>Caballeronia</taxon>
    </lineage>
</organism>
<name>A0A158FHU9_CABSO</name>
<proteinExistence type="predicted"/>
<evidence type="ECO:0000313" key="1">
    <source>
        <dbReference type="EMBL" id="SAL18630.1"/>
    </source>
</evidence>
<sequence>MRRQTVLAHVASFGYQAACRAVPIATILALAGCSLFKSQTTADEPKIEQVTLQDYLLDIKRQIAVFQSYQIADAKIFESNSRQKNDEYECGNGGDVFILTSVKLDVLTTTDRNWKADGTGNAAGGFITIPKPTGSKETKANQHLIYTQTILPELAQDQSIFTKSNMDILNKAPSPIAVTIERLKNALDVTSKKHQETKKGAFLGKLPCLTAAPISKKVTDHTFTLELDTTTDYGFKATVVVADYGIGLEHTNTETNTLTVTYQVWPWDLLPKSGKVGGKPISSDTEFIYCQGENHLVNICKVTGKESPVAVSPNERKTLSEQLLLRNRILLDAH</sequence>
<dbReference type="PROSITE" id="PS51257">
    <property type="entry name" value="PROKAR_LIPOPROTEIN"/>
    <property type="match status" value="1"/>
</dbReference>
<dbReference type="AlphaFoldDB" id="A0A158FHU9"/>
<dbReference type="Proteomes" id="UP000054893">
    <property type="component" value="Unassembled WGS sequence"/>
</dbReference>
<dbReference type="RefSeq" id="WP_060817712.1">
    <property type="nucleotide sequence ID" value="NZ_FCOC02000002.1"/>
</dbReference>
<dbReference type="EMBL" id="FCOC02000002">
    <property type="protein sequence ID" value="SAL18630.1"/>
    <property type="molecule type" value="Genomic_DNA"/>
</dbReference>
<evidence type="ECO:0008006" key="3">
    <source>
        <dbReference type="Google" id="ProtNLM"/>
    </source>
</evidence>
<reference evidence="1 2" key="1">
    <citation type="submission" date="2016-01" db="EMBL/GenBank/DDBJ databases">
        <authorList>
            <person name="Oliw E.H."/>
        </authorList>
    </citation>
    <scope>NUCLEOTIDE SEQUENCE [LARGE SCALE GENOMIC DNA]</scope>
    <source>
        <strain evidence="1">LMG 22029</strain>
    </source>
</reference>
<protein>
    <recommendedName>
        <fullName evidence="3">Lipoprotein</fullName>
    </recommendedName>
</protein>
<gene>
    <name evidence="1" type="ORF">AWB64_01272</name>
</gene>
<accession>A0A158FHU9</accession>